<protein>
    <recommendedName>
        <fullName evidence="11">Kinesin-like protein</fullName>
    </recommendedName>
</protein>
<dbReference type="GO" id="GO:0008574">
    <property type="term" value="F:plus-end-directed microtubule motor activity"/>
    <property type="evidence" value="ECO:0007669"/>
    <property type="project" value="TreeGrafter"/>
</dbReference>
<keyword evidence="5 10" id="KW-0547">Nucleotide-binding</keyword>
<dbReference type="InterPro" id="IPR019821">
    <property type="entry name" value="Kinesin_motor_CS"/>
</dbReference>
<evidence type="ECO:0000313" key="15">
    <source>
        <dbReference type="Proteomes" id="UP001153620"/>
    </source>
</evidence>
<dbReference type="GO" id="GO:0005634">
    <property type="term" value="C:nucleus"/>
    <property type="evidence" value="ECO:0007669"/>
    <property type="project" value="TreeGrafter"/>
</dbReference>
<dbReference type="InterPro" id="IPR047149">
    <property type="entry name" value="KIF11-like"/>
</dbReference>
<feature type="domain" description="Kinesin motor" evidence="13">
    <location>
        <begin position="65"/>
        <end position="457"/>
    </location>
</feature>
<evidence type="ECO:0000256" key="4">
    <source>
        <dbReference type="ARBA" id="ARBA00022701"/>
    </source>
</evidence>
<evidence type="ECO:0000256" key="2">
    <source>
        <dbReference type="ARBA" id="ARBA00022490"/>
    </source>
</evidence>
<accession>A0A9N9RM25</accession>
<evidence type="ECO:0000256" key="3">
    <source>
        <dbReference type="ARBA" id="ARBA00022553"/>
    </source>
</evidence>
<dbReference type="PRINTS" id="PR00380">
    <property type="entry name" value="KINESINHEAVY"/>
</dbReference>
<dbReference type="PROSITE" id="PS50067">
    <property type="entry name" value="KINESIN_MOTOR_2"/>
    <property type="match status" value="1"/>
</dbReference>
<comment type="subcellular location">
    <subcellularLocation>
        <location evidence="1">Cytoplasm</location>
        <location evidence="1">Cytoskeleton</location>
        <location evidence="1">Spindle</location>
    </subcellularLocation>
</comment>
<evidence type="ECO:0000256" key="11">
    <source>
        <dbReference type="RuleBase" id="RU000394"/>
    </source>
</evidence>
<keyword evidence="3" id="KW-0597">Phosphoprotein</keyword>
<gene>
    <name evidence="14" type="ORF">CHIRRI_LOCUS3752</name>
</gene>
<evidence type="ECO:0000256" key="10">
    <source>
        <dbReference type="PROSITE-ProRule" id="PRU00283"/>
    </source>
</evidence>
<dbReference type="InterPro" id="IPR036961">
    <property type="entry name" value="Kinesin_motor_dom_sf"/>
</dbReference>
<dbReference type="PANTHER" id="PTHR47970">
    <property type="entry name" value="KINESIN-LIKE PROTEIN KIF11"/>
    <property type="match status" value="1"/>
</dbReference>
<dbReference type="GO" id="GO:0090307">
    <property type="term" value="P:mitotic spindle assembly"/>
    <property type="evidence" value="ECO:0007669"/>
    <property type="project" value="TreeGrafter"/>
</dbReference>
<reference evidence="14" key="2">
    <citation type="submission" date="2022-10" db="EMBL/GenBank/DDBJ databases">
        <authorList>
            <consortium name="ENA_rothamsted_submissions"/>
            <consortium name="culmorum"/>
            <person name="King R."/>
        </authorList>
    </citation>
    <scope>NUCLEOTIDE SEQUENCE</scope>
</reference>
<evidence type="ECO:0000256" key="12">
    <source>
        <dbReference type="SAM" id="MobiDB-lite"/>
    </source>
</evidence>
<dbReference type="PANTHER" id="PTHR47970:SF29">
    <property type="entry name" value="KINESIN FAMILY MEMBER 20B"/>
    <property type="match status" value="1"/>
</dbReference>
<evidence type="ECO:0000256" key="7">
    <source>
        <dbReference type="ARBA" id="ARBA00023054"/>
    </source>
</evidence>
<comment type="similarity">
    <text evidence="10 11">Belongs to the TRAFAC class myosin-kinesin ATPase superfamily. Kinesin family.</text>
</comment>
<keyword evidence="4 11" id="KW-0493">Microtubule</keyword>
<feature type="region of interest" description="Disordered" evidence="12">
    <location>
        <begin position="610"/>
        <end position="634"/>
    </location>
</feature>
<dbReference type="GO" id="GO:0005876">
    <property type="term" value="C:spindle microtubule"/>
    <property type="evidence" value="ECO:0007669"/>
    <property type="project" value="TreeGrafter"/>
</dbReference>
<keyword evidence="7" id="KW-0175">Coiled coil</keyword>
<feature type="binding site" evidence="10">
    <location>
        <begin position="146"/>
        <end position="153"/>
    </location>
    <ligand>
        <name>ATP</name>
        <dbReference type="ChEBI" id="CHEBI:30616"/>
    </ligand>
</feature>
<dbReference type="InterPro" id="IPR027417">
    <property type="entry name" value="P-loop_NTPase"/>
</dbReference>
<dbReference type="GO" id="GO:0007018">
    <property type="term" value="P:microtubule-based movement"/>
    <property type="evidence" value="ECO:0007669"/>
    <property type="project" value="InterPro"/>
</dbReference>
<evidence type="ECO:0000256" key="9">
    <source>
        <dbReference type="ARBA" id="ARBA00023212"/>
    </source>
</evidence>
<dbReference type="GO" id="GO:0005524">
    <property type="term" value="F:ATP binding"/>
    <property type="evidence" value="ECO:0007669"/>
    <property type="project" value="UniProtKB-UniRule"/>
</dbReference>
<keyword evidence="2" id="KW-0963">Cytoplasm</keyword>
<dbReference type="Gene3D" id="3.40.850.10">
    <property type="entry name" value="Kinesin motor domain"/>
    <property type="match status" value="1"/>
</dbReference>
<evidence type="ECO:0000256" key="1">
    <source>
        <dbReference type="ARBA" id="ARBA00004186"/>
    </source>
</evidence>
<sequence length="634" mass="73371">MDYYPLQKKARHLDFTRPTFNEPIIALPENTEVKPRGLSSYTADDEESVNDFDLSEVPKAKQTENINVYLRLRPIKEQCNFYKFNDNTVIIPQASQLNQLTSTEKHYQFTSIFNDKVDQIQIYDEIVRPILTNPFDISGSTFASYGVSSSGKTYTILGDNSAGLVPRAITQIFTEYDSVIAPYPCAKILNDQISILSDENVEYEIETLADFLLESTKLIKGKPVKNWSHVEVNAEHEFKEKDSVENKIDRLYIWISFVEIYNEKITDLLTNSKNTVRPLKIFSNGGNSYIHGATWLFAPNIDTAFKILRHGLNHIKYAATGINDHSSRSHTILTINMISESSMDYQLSSFKFCDLAGAERTKKTGNMGDRLKEAGGINNSLLVLGRCLEAVNQNQNKENKKHPDRVVPVRDSKLTFLLQRSLSGHEKFVMIVNLYPTAEFLEENLNVLKFGSIANQIVVKKSEVRTFKRQSSRYSYLMQHSSMLNSSMKNESIVEAYESNDESELDDSFKWSSMSADQLRNELRSQKMFIDGLSKKYVEREKEIVVMRMQILEKQKEIREQIVKRNENDVKNLKEYYDKKMENQTIKFQRQINELYSEVDYLERKLRKYNNENEVEESETSEEESEEDIIEIDE</sequence>
<reference evidence="14" key="1">
    <citation type="submission" date="2022-01" db="EMBL/GenBank/DDBJ databases">
        <authorList>
            <person name="King R."/>
        </authorList>
    </citation>
    <scope>NUCLEOTIDE SEQUENCE</scope>
</reference>
<dbReference type="InterPro" id="IPR001752">
    <property type="entry name" value="Kinesin_motor_dom"/>
</dbReference>
<keyword evidence="15" id="KW-1185">Reference proteome</keyword>
<evidence type="ECO:0000256" key="5">
    <source>
        <dbReference type="ARBA" id="ARBA00022741"/>
    </source>
</evidence>
<keyword evidence="6 10" id="KW-0067">ATP-binding</keyword>
<dbReference type="Proteomes" id="UP001153620">
    <property type="component" value="Chromosome 1"/>
</dbReference>
<name>A0A9N9RM25_9DIPT</name>
<evidence type="ECO:0000259" key="13">
    <source>
        <dbReference type="PROSITE" id="PS50067"/>
    </source>
</evidence>
<keyword evidence="9" id="KW-0206">Cytoskeleton</keyword>
<dbReference type="GO" id="GO:0051231">
    <property type="term" value="P:spindle elongation"/>
    <property type="evidence" value="ECO:0007669"/>
    <property type="project" value="TreeGrafter"/>
</dbReference>
<keyword evidence="8 10" id="KW-0505">Motor protein</keyword>
<proteinExistence type="inferred from homology"/>
<dbReference type="Pfam" id="PF00225">
    <property type="entry name" value="Kinesin"/>
    <property type="match status" value="1"/>
</dbReference>
<dbReference type="SUPFAM" id="SSF52540">
    <property type="entry name" value="P-loop containing nucleoside triphosphate hydrolases"/>
    <property type="match status" value="1"/>
</dbReference>
<organism evidence="14 15">
    <name type="scientific">Chironomus riparius</name>
    <dbReference type="NCBI Taxonomy" id="315576"/>
    <lineage>
        <taxon>Eukaryota</taxon>
        <taxon>Metazoa</taxon>
        <taxon>Ecdysozoa</taxon>
        <taxon>Arthropoda</taxon>
        <taxon>Hexapoda</taxon>
        <taxon>Insecta</taxon>
        <taxon>Pterygota</taxon>
        <taxon>Neoptera</taxon>
        <taxon>Endopterygota</taxon>
        <taxon>Diptera</taxon>
        <taxon>Nematocera</taxon>
        <taxon>Chironomoidea</taxon>
        <taxon>Chironomidae</taxon>
        <taxon>Chironominae</taxon>
        <taxon>Chironomus</taxon>
    </lineage>
</organism>
<dbReference type="OrthoDB" id="123929at2759"/>
<dbReference type="GO" id="GO:0072686">
    <property type="term" value="C:mitotic spindle"/>
    <property type="evidence" value="ECO:0007669"/>
    <property type="project" value="TreeGrafter"/>
</dbReference>
<evidence type="ECO:0000313" key="14">
    <source>
        <dbReference type="EMBL" id="CAG9800814.1"/>
    </source>
</evidence>
<dbReference type="GO" id="GO:0008017">
    <property type="term" value="F:microtubule binding"/>
    <property type="evidence" value="ECO:0007669"/>
    <property type="project" value="InterPro"/>
</dbReference>
<dbReference type="EMBL" id="OU895877">
    <property type="protein sequence ID" value="CAG9800814.1"/>
    <property type="molecule type" value="Genomic_DNA"/>
</dbReference>
<evidence type="ECO:0000256" key="6">
    <source>
        <dbReference type="ARBA" id="ARBA00022840"/>
    </source>
</evidence>
<feature type="compositionally biased region" description="Acidic residues" evidence="12">
    <location>
        <begin position="613"/>
        <end position="634"/>
    </location>
</feature>
<evidence type="ECO:0000256" key="8">
    <source>
        <dbReference type="ARBA" id="ARBA00023175"/>
    </source>
</evidence>
<dbReference type="SMART" id="SM00129">
    <property type="entry name" value="KISc"/>
    <property type="match status" value="1"/>
</dbReference>
<dbReference type="AlphaFoldDB" id="A0A9N9RM25"/>
<dbReference type="PROSITE" id="PS00411">
    <property type="entry name" value="KINESIN_MOTOR_1"/>
    <property type="match status" value="1"/>
</dbReference>